<keyword evidence="6" id="KW-0067">ATP-binding</keyword>
<protein>
    <recommendedName>
        <fullName evidence="9">ABC transporter domain-containing protein</fullName>
    </recommendedName>
</protein>
<evidence type="ECO:0000256" key="3">
    <source>
        <dbReference type="ARBA" id="ARBA00022475"/>
    </source>
</evidence>
<evidence type="ECO:0000256" key="2">
    <source>
        <dbReference type="ARBA" id="ARBA00022448"/>
    </source>
</evidence>
<dbReference type="Pfam" id="PF00005">
    <property type="entry name" value="ABC_tran"/>
    <property type="match status" value="1"/>
</dbReference>
<sequence>GDLSMGAMIAAVLLSSRCLGPLAQIAGLFGRLNAATTAYQKLDALMNELNSETEVSGSKKTSLERLGDLQIKNLSFGYEEEQECLHSINLSIKAGEKIAILGKNGSGKSTLLKLCSGLLRSHHGAVLYSGLPIDQISKEALNQNIAFQLQEIHLFSGSVKENIIMNREWVEEESLVKALEISGVSSFIHLLPGGLDAQLADRGMSLSGGQRQSIALARTLVTSSEILILDEPTASMDLNSETLFTQKLESYAKDRTLIVATHRLPVLNSVDRVLVLAEGRIVLDEPRQEAIKRLTKPQDAQ</sequence>
<proteinExistence type="predicted"/>
<dbReference type="SMART" id="SM00382">
    <property type="entry name" value="AAA"/>
    <property type="match status" value="1"/>
</dbReference>
<dbReference type="InterPro" id="IPR027417">
    <property type="entry name" value="P-loop_NTPase"/>
</dbReference>
<evidence type="ECO:0000256" key="8">
    <source>
        <dbReference type="ARBA" id="ARBA00023136"/>
    </source>
</evidence>
<dbReference type="InterPro" id="IPR003593">
    <property type="entry name" value="AAA+_ATPase"/>
</dbReference>
<evidence type="ECO:0000256" key="5">
    <source>
        <dbReference type="ARBA" id="ARBA00022741"/>
    </source>
</evidence>
<gene>
    <name evidence="10" type="ORF">METZ01_LOCUS220886</name>
</gene>
<dbReference type="SUPFAM" id="SSF52540">
    <property type="entry name" value="P-loop containing nucleoside triphosphate hydrolases"/>
    <property type="match status" value="1"/>
</dbReference>
<dbReference type="AlphaFoldDB" id="A0A382FZI9"/>
<evidence type="ECO:0000313" key="10">
    <source>
        <dbReference type="EMBL" id="SVB68032.1"/>
    </source>
</evidence>
<name>A0A382FZI9_9ZZZZ</name>
<comment type="subcellular location">
    <subcellularLocation>
        <location evidence="1">Cell membrane</location>
        <topology evidence="1">Multi-pass membrane protein</topology>
    </subcellularLocation>
</comment>
<dbReference type="PANTHER" id="PTHR43394">
    <property type="entry name" value="ATP-DEPENDENT PERMEASE MDL1, MITOCHONDRIAL"/>
    <property type="match status" value="1"/>
</dbReference>
<keyword evidence="2" id="KW-0813">Transport</keyword>
<keyword evidence="3" id="KW-1003">Cell membrane</keyword>
<dbReference type="InterPro" id="IPR003439">
    <property type="entry name" value="ABC_transporter-like_ATP-bd"/>
</dbReference>
<keyword evidence="7" id="KW-1133">Transmembrane helix</keyword>
<dbReference type="GO" id="GO:0005886">
    <property type="term" value="C:plasma membrane"/>
    <property type="evidence" value="ECO:0007669"/>
    <property type="project" value="UniProtKB-SubCell"/>
</dbReference>
<dbReference type="InterPro" id="IPR039421">
    <property type="entry name" value="Type_1_exporter"/>
</dbReference>
<keyword evidence="4" id="KW-0812">Transmembrane</keyword>
<dbReference type="FunFam" id="3.40.50.300:FF:000299">
    <property type="entry name" value="ABC transporter ATP-binding protein/permease"/>
    <property type="match status" value="1"/>
</dbReference>
<dbReference type="GO" id="GO:0015421">
    <property type="term" value="F:ABC-type oligopeptide transporter activity"/>
    <property type="evidence" value="ECO:0007669"/>
    <property type="project" value="TreeGrafter"/>
</dbReference>
<organism evidence="10">
    <name type="scientific">marine metagenome</name>
    <dbReference type="NCBI Taxonomy" id="408172"/>
    <lineage>
        <taxon>unclassified sequences</taxon>
        <taxon>metagenomes</taxon>
        <taxon>ecological metagenomes</taxon>
    </lineage>
</organism>
<dbReference type="EMBL" id="UINC01052561">
    <property type="protein sequence ID" value="SVB68032.1"/>
    <property type="molecule type" value="Genomic_DNA"/>
</dbReference>
<evidence type="ECO:0000256" key="7">
    <source>
        <dbReference type="ARBA" id="ARBA00022989"/>
    </source>
</evidence>
<evidence type="ECO:0000256" key="4">
    <source>
        <dbReference type="ARBA" id="ARBA00022692"/>
    </source>
</evidence>
<feature type="non-terminal residue" evidence="10">
    <location>
        <position position="1"/>
    </location>
</feature>
<evidence type="ECO:0000256" key="1">
    <source>
        <dbReference type="ARBA" id="ARBA00004651"/>
    </source>
</evidence>
<reference evidence="10" key="1">
    <citation type="submission" date="2018-05" db="EMBL/GenBank/DDBJ databases">
        <authorList>
            <person name="Lanie J.A."/>
            <person name="Ng W.-L."/>
            <person name="Kazmierczak K.M."/>
            <person name="Andrzejewski T.M."/>
            <person name="Davidsen T.M."/>
            <person name="Wayne K.J."/>
            <person name="Tettelin H."/>
            <person name="Glass J.I."/>
            <person name="Rusch D."/>
            <person name="Podicherti R."/>
            <person name="Tsui H.-C.T."/>
            <person name="Winkler M.E."/>
        </authorList>
    </citation>
    <scope>NUCLEOTIDE SEQUENCE</scope>
</reference>
<evidence type="ECO:0000259" key="9">
    <source>
        <dbReference type="PROSITE" id="PS50893"/>
    </source>
</evidence>
<dbReference type="PANTHER" id="PTHR43394:SF1">
    <property type="entry name" value="ATP-BINDING CASSETTE SUB-FAMILY B MEMBER 10, MITOCHONDRIAL"/>
    <property type="match status" value="1"/>
</dbReference>
<dbReference type="GO" id="GO:0016887">
    <property type="term" value="F:ATP hydrolysis activity"/>
    <property type="evidence" value="ECO:0007669"/>
    <property type="project" value="InterPro"/>
</dbReference>
<dbReference type="PROSITE" id="PS50893">
    <property type="entry name" value="ABC_TRANSPORTER_2"/>
    <property type="match status" value="1"/>
</dbReference>
<accession>A0A382FZI9</accession>
<feature type="domain" description="ABC transporter" evidence="9">
    <location>
        <begin position="69"/>
        <end position="300"/>
    </location>
</feature>
<keyword evidence="8" id="KW-0472">Membrane</keyword>
<evidence type="ECO:0000256" key="6">
    <source>
        <dbReference type="ARBA" id="ARBA00022840"/>
    </source>
</evidence>
<keyword evidence="5" id="KW-0547">Nucleotide-binding</keyword>
<dbReference type="Gene3D" id="3.40.50.300">
    <property type="entry name" value="P-loop containing nucleotide triphosphate hydrolases"/>
    <property type="match status" value="1"/>
</dbReference>
<dbReference type="GO" id="GO:0005524">
    <property type="term" value="F:ATP binding"/>
    <property type="evidence" value="ECO:0007669"/>
    <property type="project" value="UniProtKB-KW"/>
</dbReference>